<dbReference type="Proteomes" id="UP000285190">
    <property type="component" value="Unassembled WGS sequence"/>
</dbReference>
<dbReference type="SUPFAM" id="SSF158472">
    <property type="entry name" value="HAMP domain-like"/>
    <property type="match status" value="1"/>
</dbReference>
<dbReference type="SMART" id="SM00304">
    <property type="entry name" value="HAMP"/>
    <property type="match status" value="1"/>
</dbReference>
<dbReference type="CDD" id="cd07302">
    <property type="entry name" value="CHD"/>
    <property type="match status" value="1"/>
</dbReference>
<dbReference type="GO" id="GO:0004016">
    <property type="term" value="F:adenylate cyclase activity"/>
    <property type="evidence" value="ECO:0007669"/>
    <property type="project" value="UniProtKB-ARBA"/>
</dbReference>
<evidence type="ECO:0000259" key="7">
    <source>
        <dbReference type="PROSITE" id="PS50125"/>
    </source>
</evidence>
<dbReference type="SMART" id="SM00044">
    <property type="entry name" value="CYCc"/>
    <property type="match status" value="1"/>
</dbReference>
<dbReference type="GO" id="GO:0009190">
    <property type="term" value="P:cyclic nucleotide biosynthetic process"/>
    <property type="evidence" value="ECO:0007669"/>
    <property type="project" value="InterPro"/>
</dbReference>
<keyword evidence="3 6" id="KW-0812">Transmembrane</keyword>
<dbReference type="CDD" id="cd12914">
    <property type="entry name" value="PDC1_DGC_like"/>
    <property type="match status" value="1"/>
</dbReference>
<dbReference type="Gene3D" id="6.10.340.10">
    <property type="match status" value="1"/>
</dbReference>
<dbReference type="SUPFAM" id="SSF103190">
    <property type="entry name" value="Sensory domain-like"/>
    <property type="match status" value="1"/>
</dbReference>
<evidence type="ECO:0000313" key="9">
    <source>
        <dbReference type="EMBL" id="RJG05338.1"/>
    </source>
</evidence>
<dbReference type="AlphaFoldDB" id="A0A418WYK3"/>
<feature type="transmembrane region" description="Helical" evidence="6">
    <location>
        <begin position="355"/>
        <end position="374"/>
    </location>
</feature>
<dbReference type="Pfam" id="PF02743">
    <property type="entry name" value="dCache_1"/>
    <property type="match status" value="1"/>
</dbReference>
<gene>
    <name evidence="9" type="ORF">D3870_04275</name>
</gene>
<comment type="subcellular location">
    <subcellularLocation>
        <location evidence="1">Cell membrane</location>
        <topology evidence="1">Multi-pass membrane protein</topology>
    </subcellularLocation>
</comment>
<dbReference type="EMBL" id="QYUN01000002">
    <property type="protein sequence ID" value="RJG05338.1"/>
    <property type="molecule type" value="Genomic_DNA"/>
</dbReference>
<evidence type="ECO:0000256" key="5">
    <source>
        <dbReference type="ARBA" id="ARBA00023136"/>
    </source>
</evidence>
<dbReference type="InterPro" id="IPR003660">
    <property type="entry name" value="HAMP_dom"/>
</dbReference>
<keyword evidence="2" id="KW-1003">Cell membrane</keyword>
<feature type="domain" description="Guanylate cyclase" evidence="7">
    <location>
        <begin position="460"/>
        <end position="592"/>
    </location>
</feature>
<evidence type="ECO:0000259" key="8">
    <source>
        <dbReference type="PROSITE" id="PS50885"/>
    </source>
</evidence>
<evidence type="ECO:0000313" key="10">
    <source>
        <dbReference type="Proteomes" id="UP000285190"/>
    </source>
</evidence>
<keyword evidence="10" id="KW-1185">Reference proteome</keyword>
<evidence type="ECO:0000256" key="1">
    <source>
        <dbReference type="ARBA" id="ARBA00004651"/>
    </source>
</evidence>
<organism evidence="9 10">
    <name type="scientific">Noviherbaspirillum cavernae</name>
    <dbReference type="NCBI Taxonomy" id="2320862"/>
    <lineage>
        <taxon>Bacteria</taxon>
        <taxon>Pseudomonadati</taxon>
        <taxon>Pseudomonadota</taxon>
        <taxon>Betaproteobacteria</taxon>
        <taxon>Burkholderiales</taxon>
        <taxon>Oxalobacteraceae</taxon>
        <taxon>Noviherbaspirillum</taxon>
    </lineage>
</organism>
<dbReference type="Gene3D" id="3.30.70.1230">
    <property type="entry name" value="Nucleotide cyclase"/>
    <property type="match status" value="1"/>
</dbReference>
<evidence type="ECO:0000256" key="4">
    <source>
        <dbReference type="ARBA" id="ARBA00022989"/>
    </source>
</evidence>
<accession>A0A418WYK3</accession>
<name>A0A418WYK3_9BURK</name>
<dbReference type="InterPro" id="IPR029787">
    <property type="entry name" value="Nucleotide_cyclase"/>
</dbReference>
<comment type="caution">
    <text evidence="9">The sequence shown here is derived from an EMBL/GenBank/DDBJ whole genome shotgun (WGS) entry which is preliminary data.</text>
</comment>
<feature type="transmembrane region" description="Helical" evidence="6">
    <location>
        <begin position="47"/>
        <end position="69"/>
    </location>
</feature>
<dbReference type="GO" id="GO:0035556">
    <property type="term" value="P:intracellular signal transduction"/>
    <property type="evidence" value="ECO:0007669"/>
    <property type="project" value="InterPro"/>
</dbReference>
<dbReference type="PANTHER" id="PTHR43081">
    <property type="entry name" value="ADENYLATE CYCLASE, TERMINAL-DIFFERENTIATION SPECIFIC-RELATED"/>
    <property type="match status" value="1"/>
</dbReference>
<dbReference type="CDD" id="cd06225">
    <property type="entry name" value="HAMP"/>
    <property type="match status" value="1"/>
</dbReference>
<proteinExistence type="predicted"/>
<keyword evidence="4 6" id="KW-1133">Transmembrane helix</keyword>
<evidence type="ECO:0000256" key="6">
    <source>
        <dbReference type="SAM" id="Phobius"/>
    </source>
</evidence>
<dbReference type="InterPro" id="IPR033479">
    <property type="entry name" value="dCache_1"/>
</dbReference>
<dbReference type="PANTHER" id="PTHR43081:SF1">
    <property type="entry name" value="ADENYLATE CYCLASE, TERMINAL-DIFFERENTIATION SPECIFIC"/>
    <property type="match status" value="1"/>
</dbReference>
<dbReference type="CDD" id="cd18774">
    <property type="entry name" value="PDC2_HK_sensor"/>
    <property type="match status" value="1"/>
</dbReference>
<dbReference type="SUPFAM" id="SSF55073">
    <property type="entry name" value="Nucleotide cyclase"/>
    <property type="match status" value="1"/>
</dbReference>
<dbReference type="Pfam" id="PF00672">
    <property type="entry name" value="HAMP"/>
    <property type="match status" value="1"/>
</dbReference>
<evidence type="ECO:0000256" key="3">
    <source>
        <dbReference type="ARBA" id="ARBA00022692"/>
    </source>
</evidence>
<dbReference type="PROSITE" id="PS50125">
    <property type="entry name" value="GUANYLATE_CYCLASE_2"/>
    <property type="match status" value="1"/>
</dbReference>
<dbReference type="Gene3D" id="3.30.450.20">
    <property type="entry name" value="PAS domain"/>
    <property type="match status" value="2"/>
</dbReference>
<dbReference type="InterPro" id="IPR050697">
    <property type="entry name" value="Adenylyl/Guanylyl_Cyclase_3/4"/>
</dbReference>
<dbReference type="PROSITE" id="PS50885">
    <property type="entry name" value="HAMP"/>
    <property type="match status" value="1"/>
</dbReference>
<protein>
    <submittedName>
        <fullName evidence="9">Adenylate/guanylate cyclase domain-containing protein</fullName>
    </submittedName>
</protein>
<evidence type="ECO:0000256" key="2">
    <source>
        <dbReference type="ARBA" id="ARBA00022475"/>
    </source>
</evidence>
<dbReference type="InterPro" id="IPR029151">
    <property type="entry name" value="Sensor-like_sf"/>
</dbReference>
<keyword evidence="5 6" id="KW-0472">Membrane</keyword>
<dbReference type="InterPro" id="IPR001054">
    <property type="entry name" value="A/G_cyclase"/>
</dbReference>
<reference evidence="9 10" key="1">
    <citation type="submission" date="2018-09" db="EMBL/GenBank/DDBJ databases">
        <authorList>
            <person name="Zhu H."/>
        </authorList>
    </citation>
    <scope>NUCLEOTIDE SEQUENCE [LARGE SCALE GENOMIC DNA]</scope>
    <source>
        <strain evidence="9 10">K2R10-39</strain>
    </source>
</reference>
<sequence length="670" mass="74192">MRLQRVRRRIFIRDAVSENGADIRQGIPDMSIARLRSTRFHPATWPIAVKLAMALVVASLVPMLVVSYYNLREGLAITAANEAEELEQIASSTGGRLDQLIKDTKHTISYFSWSEELIHLVTAPDDGSRVRVEDKMSRLIDANEDIELFMVLDKEGKVLASTKPRYLGRVLNFRDYFKDAVRGRNYISDLEVGTASNNPGMYFSAPVRNLAGNVSGVAVLKLKGDAIANIMEAARSREKWLTTFLVDGDGIIIYHPDEKVQYRSMAPLSAELQKRLIEEKRFGMDVSEIPDLGLKDLADKMVNATQPGHANYLSPISKLPEIVGFARLTEKRWQVAVSEHEDIYSRPLEHLFRNAVASVALMGALFVAFALLFARTFTRPLKALTDSAGAIERGELERAKVHVATQDELGQLAQTFNAMIDGIKARQRERDIFGRMVSPEVREKLLTGELKLGGENLRVSVLFSDIRGFSTMSEKMSPHDVVLLLNEYLTEMTEAVRPFGGYVNNFIGDAIVVIFGAPEAQAGNELSAIRAALAMKARLEVLNQRRKAMDDPPLVTGIGISTGKVVAGQIGSLERFMYTVIGDAVNVAARLEDLTKQFDGNPILLNAATWEGCKHDAHGIRLADQGMQRVKGRAEPVHVYAVFPEEDVQAGRQDAIGVTVERAPALPELR</sequence>
<feature type="domain" description="HAMP" evidence="8">
    <location>
        <begin position="375"/>
        <end position="428"/>
    </location>
</feature>
<dbReference type="Pfam" id="PF00211">
    <property type="entry name" value="Guanylate_cyc"/>
    <property type="match status" value="1"/>
</dbReference>
<dbReference type="GO" id="GO:0005886">
    <property type="term" value="C:plasma membrane"/>
    <property type="evidence" value="ECO:0007669"/>
    <property type="project" value="UniProtKB-SubCell"/>
</dbReference>